<organism evidence="4 5">
    <name type="scientific">Aaosphaeria arxii CBS 175.79</name>
    <dbReference type="NCBI Taxonomy" id="1450172"/>
    <lineage>
        <taxon>Eukaryota</taxon>
        <taxon>Fungi</taxon>
        <taxon>Dikarya</taxon>
        <taxon>Ascomycota</taxon>
        <taxon>Pezizomycotina</taxon>
        <taxon>Dothideomycetes</taxon>
        <taxon>Pleosporomycetidae</taxon>
        <taxon>Pleosporales</taxon>
        <taxon>Pleosporales incertae sedis</taxon>
        <taxon>Aaosphaeria</taxon>
    </lineage>
</organism>
<accession>A0A6A5YAJ4</accession>
<dbReference type="PROSITE" id="PS51719">
    <property type="entry name" value="G_SEPTIN"/>
    <property type="match status" value="1"/>
</dbReference>
<sequence>MRPTPSGESLPSVKPRSRKSSVADHLAAHSNPSSHVPTTFFLRSEDDLERSMQDTGSVELVEERGSSSTFGVQSLADTLEAAFGQADSALETRLDSESTGIGGDKGGKLHISSELPEALSREDGSTRPSPGRKHKKQTHRTLSYPLTPLNAEAQSPLPPSAMPSTPKSVSLQSLKLSDDESSMDDSASQAIASSVETDDESDNDDAAKTEQGASGSFPQLVMPSIQMPTRRPFTTKGKSMGRLKILVAGAQGVGKTSLIRSIVQQCEDIVHVDPFDPNDPIPNPTVSRASSRKSKDEPVGTTRITEIHASTKSYPHWWSELDDGKTLRRRKSTTDAILERNICFIDTPGFNKGPSNAGTGRFITDYIESLLHQDISVSSMNDTDLLAIMSGGGGVQVDLIIYLLMPSHDISKDLEFMQRLSELTNLIPVIAKSDTLSASEMVAVKTSVLAQLQTTSIKPFLFGRAIENALLDVQGLFASAPSRSSDPVGSAASPRMGQYPFSNPTFPYAISSLPGPDADNMDASALMSPDYVQPLLHSELGALVDQVFQNDSIAWLRHSAAKKLLIWKRQKKLSGLSILPQGPGFQSNNVAGSPVGLHGASSNSLGSPSLFSVTSPSGVLVPRATSPFSLSDLRSNLQSPFPASSPSLSHTIPEGEGPTGFSLTRYNHVTTGDERFADIRMAKWATDLQQSLRNERERYEETARNERARWLLERVGEEVKNGNIVTSPGGSPRAEWAVVQHGKAKDSSGMSRYGKAGHLDSRDPLGLCDFSDEVRKRGFILVKVLGGVSVLGAIMVATIKACGLEANLPEGGLWVWLRGGE</sequence>
<gene>
    <name evidence="4" type="ORF">BU24DRAFT_417694</name>
</gene>
<feature type="compositionally biased region" description="Basic and acidic residues" evidence="2">
    <location>
        <begin position="43"/>
        <end position="52"/>
    </location>
</feature>
<comment type="similarity">
    <text evidence="1">Belongs to the TRAFAC class TrmE-Era-EngA-EngB-Septin-like GTPase superfamily. Septin GTPase family.</text>
</comment>
<dbReference type="AlphaFoldDB" id="A0A6A5YAJ4"/>
<dbReference type="GO" id="GO:0005525">
    <property type="term" value="F:GTP binding"/>
    <property type="evidence" value="ECO:0007669"/>
    <property type="project" value="UniProtKB-KW"/>
</dbReference>
<keyword evidence="1" id="KW-0342">GTP-binding</keyword>
<keyword evidence="1" id="KW-0547">Nucleotide-binding</keyword>
<feature type="compositionally biased region" description="Polar residues" evidence="2">
    <location>
        <begin position="641"/>
        <end position="650"/>
    </location>
</feature>
<dbReference type="OrthoDB" id="4150765at2759"/>
<evidence type="ECO:0000256" key="2">
    <source>
        <dbReference type="SAM" id="MobiDB-lite"/>
    </source>
</evidence>
<dbReference type="InterPro" id="IPR027417">
    <property type="entry name" value="P-loop_NTPase"/>
</dbReference>
<reference evidence="4" key="1">
    <citation type="journal article" date="2020" name="Stud. Mycol.">
        <title>101 Dothideomycetes genomes: a test case for predicting lifestyles and emergence of pathogens.</title>
        <authorList>
            <person name="Haridas S."/>
            <person name="Albert R."/>
            <person name="Binder M."/>
            <person name="Bloem J."/>
            <person name="Labutti K."/>
            <person name="Salamov A."/>
            <person name="Andreopoulos B."/>
            <person name="Baker S."/>
            <person name="Barry K."/>
            <person name="Bills G."/>
            <person name="Bluhm B."/>
            <person name="Cannon C."/>
            <person name="Castanera R."/>
            <person name="Culley D."/>
            <person name="Daum C."/>
            <person name="Ezra D."/>
            <person name="Gonzalez J."/>
            <person name="Henrissat B."/>
            <person name="Kuo A."/>
            <person name="Liang C."/>
            <person name="Lipzen A."/>
            <person name="Lutzoni F."/>
            <person name="Magnuson J."/>
            <person name="Mondo S."/>
            <person name="Nolan M."/>
            <person name="Ohm R."/>
            <person name="Pangilinan J."/>
            <person name="Park H.-J."/>
            <person name="Ramirez L."/>
            <person name="Alfaro M."/>
            <person name="Sun H."/>
            <person name="Tritt A."/>
            <person name="Yoshinaga Y."/>
            <person name="Zwiers L.-H."/>
            <person name="Turgeon B."/>
            <person name="Goodwin S."/>
            <person name="Spatafora J."/>
            <person name="Crous P."/>
            <person name="Grigoriev I."/>
        </authorList>
    </citation>
    <scope>NUCLEOTIDE SEQUENCE</scope>
    <source>
        <strain evidence="4">CBS 175.79</strain>
    </source>
</reference>
<feature type="domain" description="Septin-type G" evidence="3">
    <location>
        <begin position="239"/>
        <end position="574"/>
    </location>
</feature>
<feature type="region of interest" description="Disordered" evidence="2">
    <location>
        <begin position="90"/>
        <end position="220"/>
    </location>
</feature>
<dbReference type="GeneID" id="54284181"/>
<dbReference type="EMBL" id="ML978066">
    <property type="protein sequence ID" value="KAF2022047.1"/>
    <property type="molecule type" value="Genomic_DNA"/>
</dbReference>
<feature type="region of interest" description="Disordered" evidence="2">
    <location>
        <begin position="1"/>
        <end position="69"/>
    </location>
</feature>
<dbReference type="Pfam" id="PF00735">
    <property type="entry name" value="Septin"/>
    <property type="match status" value="1"/>
</dbReference>
<feature type="region of interest" description="Disordered" evidence="2">
    <location>
        <begin position="273"/>
        <end position="300"/>
    </location>
</feature>
<evidence type="ECO:0000313" key="4">
    <source>
        <dbReference type="EMBL" id="KAF2022047.1"/>
    </source>
</evidence>
<evidence type="ECO:0000256" key="1">
    <source>
        <dbReference type="RuleBase" id="RU004560"/>
    </source>
</evidence>
<keyword evidence="5" id="KW-1185">Reference proteome</keyword>
<dbReference type="Proteomes" id="UP000799778">
    <property type="component" value="Unassembled WGS sequence"/>
</dbReference>
<evidence type="ECO:0000259" key="3">
    <source>
        <dbReference type="PROSITE" id="PS51719"/>
    </source>
</evidence>
<dbReference type="RefSeq" id="XP_033390386.1">
    <property type="nucleotide sequence ID" value="XM_033526784.1"/>
</dbReference>
<name>A0A6A5YAJ4_9PLEO</name>
<feature type="compositionally biased region" description="Basic residues" evidence="2">
    <location>
        <begin position="130"/>
        <end position="139"/>
    </location>
</feature>
<dbReference type="Gene3D" id="3.40.50.300">
    <property type="entry name" value="P-loop containing nucleotide triphosphate hydrolases"/>
    <property type="match status" value="1"/>
</dbReference>
<proteinExistence type="inferred from homology"/>
<protein>
    <recommendedName>
        <fullName evidence="3">Septin-type G domain-containing protein</fullName>
    </recommendedName>
</protein>
<dbReference type="PANTHER" id="PTHR18884">
    <property type="entry name" value="SEPTIN"/>
    <property type="match status" value="1"/>
</dbReference>
<dbReference type="SUPFAM" id="SSF52540">
    <property type="entry name" value="P-loop containing nucleoside triphosphate hydrolases"/>
    <property type="match status" value="1"/>
</dbReference>
<feature type="compositionally biased region" description="Polar residues" evidence="2">
    <location>
        <begin position="162"/>
        <end position="175"/>
    </location>
</feature>
<evidence type="ECO:0000313" key="5">
    <source>
        <dbReference type="Proteomes" id="UP000799778"/>
    </source>
</evidence>
<dbReference type="InterPro" id="IPR030379">
    <property type="entry name" value="G_SEPTIN_dom"/>
</dbReference>
<feature type="region of interest" description="Disordered" evidence="2">
    <location>
        <begin position="641"/>
        <end position="661"/>
    </location>
</feature>